<evidence type="ECO:0000256" key="2">
    <source>
        <dbReference type="ARBA" id="ARBA00022448"/>
    </source>
</evidence>
<dbReference type="CDD" id="cd18563">
    <property type="entry name" value="ABC_6TM_exporter_like"/>
    <property type="match status" value="1"/>
</dbReference>
<evidence type="ECO:0000256" key="3">
    <source>
        <dbReference type="ARBA" id="ARBA00022475"/>
    </source>
</evidence>
<sequence length="596" mass="66216">MCTKVVHTPPSTWTLFRLWRFARPYKGQLLLGFVLTLLGTAANLVPPYLTMPLMDNVLIPFQNGQKIDSMLVGMYMGGLLGSALLAWILSWAKTYILALVSERIGADLRTTTYEHLLRLSLEYFGGKRTGDLMSRIGSESDRICVFLSLHLLDFATDVIMLTMTAVILFSINPWLAVVTLVPLPFIAWMIHFVRDRLRTGFEKIDRVWGEVTNVLADTIPGIRVVKAFAQERREATRFREANKHNLAVNDRINKIWSLFSPSVSFLTELGLLVVWAFGIWQVSKGEITVGVLTAFIAYISRFYGRLDSMSRIVSVTQKSASAAKRIFDILDHVSSVPEPVNPVPMGKVQGSIEVRDVGFRYGNREVNRGINLKIAPGEMVGLVGHSGSGKSTLVNLICRFYDVSEGAILVDGVDIRSYAISDYRQNIGLVLQEPFLFFGTIADNIAYGKPDATRAEIIAAARAAHAHEFILRLPQGYDSMVGERGQGLSGGERQRISIARALLIDPRILILDEATSSVDSETEKEIQKALENLVQGRTTIAIAHRLSTLHRADRLVVLDRGKVVEEGTHDALMASVGAYFNLYQAQARNNMMEEAA</sequence>
<dbReference type="InterPro" id="IPR011527">
    <property type="entry name" value="ABC1_TM_dom"/>
</dbReference>
<feature type="domain" description="ABC transmembrane type-1" evidence="11">
    <location>
        <begin position="30"/>
        <end position="318"/>
    </location>
</feature>
<gene>
    <name evidence="12" type="ORF">Csp_A04440</name>
</gene>
<dbReference type="FunFam" id="3.40.50.300:FF:000287">
    <property type="entry name" value="Multidrug ABC transporter ATP-binding protein"/>
    <property type="match status" value="1"/>
</dbReference>
<dbReference type="GO" id="GO:0015421">
    <property type="term" value="F:ABC-type oligopeptide transporter activity"/>
    <property type="evidence" value="ECO:0007669"/>
    <property type="project" value="TreeGrafter"/>
</dbReference>
<keyword evidence="12" id="KW-0378">Hydrolase</keyword>
<dbReference type="SUPFAM" id="SSF52540">
    <property type="entry name" value="P-loop containing nucleoside triphosphate hydrolases"/>
    <property type="match status" value="1"/>
</dbReference>
<reference evidence="12" key="1">
    <citation type="journal article" date="2010" name="Nature">
        <title>The dynamic genome of Hydra.</title>
        <authorList>
            <person name="Chapman J.A."/>
            <person name="Kirkness E.F."/>
            <person name="Simakov O."/>
            <person name="Hampson S.E."/>
            <person name="Mitros T."/>
            <person name="Weinmaier T."/>
            <person name="Rattei T."/>
            <person name="Balasubramanian P.G."/>
            <person name="Borman J."/>
            <person name="Busam D."/>
            <person name="Disbennett K."/>
            <person name="Pfannkoch C."/>
            <person name="Sumin N."/>
            <person name="Sutton G."/>
            <person name="Viswanathan L."/>
            <person name="Walenz B."/>
            <person name="Goodstein D.M."/>
            <person name="Hellsten U."/>
            <person name="Kawashima T."/>
            <person name="Prochnik S.E."/>
            <person name="Putnam N.H."/>
            <person name="Shu S."/>
            <person name="Blumberg B."/>
            <person name="Dana C.E."/>
            <person name="Gee L."/>
            <person name="Kibler D.F."/>
            <person name="Law L."/>
            <person name="Lindgens D."/>
            <person name="Martinez D.E."/>
            <person name="Peng J."/>
            <person name="Wigge P.A."/>
            <person name="Bertulat B."/>
            <person name="Guder C."/>
            <person name="Nakamura Y."/>
            <person name="Ozbek S."/>
            <person name="Watanabe H."/>
            <person name="Khalturin K."/>
            <person name="Hemmrich G."/>
            <person name="Franke A."/>
            <person name="Augustin R."/>
            <person name="Fraune S."/>
            <person name="Hayakawa E."/>
            <person name="Hayakawa S."/>
            <person name="Hirose M."/>
            <person name="Hwang J."/>
            <person name="Ikeo K."/>
            <person name="Nishimiya-Fujisawa C."/>
            <person name="Ogura A."/>
            <person name="Takahashi T."/>
            <person name="Steinmetz P.R."/>
            <person name="Zhang X."/>
            <person name="Aufschnaiter R."/>
            <person name="Eder M.K."/>
            <person name="Gorny A.K."/>
            <person name="Salvenmoser W."/>
            <person name="Heimberg A.M."/>
            <person name="Wheeler B.M."/>
            <person name="Peterson K.J."/>
            <person name="Boettger A."/>
            <person name="Tischler P."/>
            <person name="Wolf A."/>
            <person name="Gojobori T."/>
            <person name="Remington K.A."/>
            <person name="Strausberg R.L."/>
            <person name="Venter J."/>
            <person name="Technau U."/>
            <person name="Hobmayer B."/>
            <person name="Bosch T.C."/>
            <person name="Holstein T.W."/>
            <person name="Fujisawa T."/>
            <person name="Bode H.R."/>
            <person name="David C.N."/>
            <person name="Rokhsar D.S."/>
            <person name="Steele R.E."/>
        </authorList>
    </citation>
    <scope>NUCLEOTIDE SEQUENCE</scope>
</reference>
<dbReference type="EMBL" id="FN543104">
    <property type="protein sequence ID" value="CBA27871.1"/>
    <property type="molecule type" value="Genomic_DNA"/>
</dbReference>
<dbReference type="Gene3D" id="1.20.1560.10">
    <property type="entry name" value="ABC transporter type 1, transmembrane domain"/>
    <property type="match status" value="1"/>
</dbReference>
<evidence type="ECO:0000313" key="12">
    <source>
        <dbReference type="EMBL" id="CBA27871.1"/>
    </source>
</evidence>
<dbReference type="GO" id="GO:0005886">
    <property type="term" value="C:plasma membrane"/>
    <property type="evidence" value="ECO:0007669"/>
    <property type="project" value="UniProtKB-SubCell"/>
</dbReference>
<feature type="domain" description="ABC transporter" evidence="10">
    <location>
        <begin position="352"/>
        <end position="585"/>
    </location>
</feature>
<evidence type="ECO:0000256" key="4">
    <source>
        <dbReference type="ARBA" id="ARBA00022692"/>
    </source>
</evidence>
<dbReference type="InterPro" id="IPR027417">
    <property type="entry name" value="P-loop_NTPase"/>
</dbReference>
<dbReference type="Gene3D" id="3.40.50.300">
    <property type="entry name" value="P-loop containing nucleotide triphosphate hydrolases"/>
    <property type="match status" value="1"/>
</dbReference>
<dbReference type="PANTHER" id="PTHR43394">
    <property type="entry name" value="ATP-DEPENDENT PERMEASE MDL1, MITOCHONDRIAL"/>
    <property type="match status" value="1"/>
</dbReference>
<keyword evidence="2" id="KW-0813">Transport</keyword>
<feature type="transmembrane region" description="Helical" evidence="9">
    <location>
        <begin position="143"/>
        <end position="168"/>
    </location>
</feature>
<feature type="transmembrane region" description="Helical" evidence="9">
    <location>
        <begin position="174"/>
        <end position="193"/>
    </location>
</feature>
<dbReference type="PROSITE" id="PS50929">
    <property type="entry name" value="ABC_TM1F"/>
    <property type="match status" value="1"/>
</dbReference>
<evidence type="ECO:0000256" key="7">
    <source>
        <dbReference type="ARBA" id="ARBA00022989"/>
    </source>
</evidence>
<comment type="subcellular location">
    <subcellularLocation>
        <location evidence="1">Cell membrane</location>
        <topology evidence="1">Multi-pass membrane protein</topology>
    </subcellularLocation>
</comment>
<proteinExistence type="predicted"/>
<dbReference type="InterPro" id="IPR003593">
    <property type="entry name" value="AAA+_ATPase"/>
</dbReference>
<dbReference type="Pfam" id="PF00664">
    <property type="entry name" value="ABC_membrane"/>
    <property type="match status" value="1"/>
</dbReference>
<dbReference type="InterPro" id="IPR036640">
    <property type="entry name" value="ABC1_TM_sf"/>
</dbReference>
<dbReference type="InterPro" id="IPR017871">
    <property type="entry name" value="ABC_transporter-like_CS"/>
</dbReference>
<dbReference type="SMART" id="SM00382">
    <property type="entry name" value="AAA"/>
    <property type="match status" value="1"/>
</dbReference>
<feature type="transmembrane region" description="Helical" evidence="9">
    <location>
        <begin position="287"/>
        <end position="304"/>
    </location>
</feature>
<organism evidence="12">
    <name type="scientific">Curvibacter symbiont subsp. Hydra magnipapillata</name>
    <dbReference type="NCBI Taxonomy" id="667019"/>
    <lineage>
        <taxon>Bacteria</taxon>
        <taxon>Pseudomonadati</taxon>
        <taxon>Pseudomonadota</taxon>
        <taxon>Betaproteobacteria</taxon>
        <taxon>Burkholderiales</taxon>
        <taxon>Comamonadaceae</taxon>
        <taxon>Curvibacter</taxon>
    </lineage>
</organism>
<evidence type="ECO:0000256" key="8">
    <source>
        <dbReference type="ARBA" id="ARBA00023136"/>
    </source>
</evidence>
<dbReference type="PROSITE" id="PS00211">
    <property type="entry name" value="ABC_TRANSPORTER_1"/>
    <property type="match status" value="1"/>
</dbReference>
<keyword evidence="3" id="KW-1003">Cell membrane</keyword>
<keyword evidence="8 9" id="KW-0472">Membrane</keyword>
<dbReference type="GO" id="GO:0005524">
    <property type="term" value="F:ATP binding"/>
    <property type="evidence" value="ECO:0007669"/>
    <property type="project" value="UniProtKB-KW"/>
</dbReference>
<dbReference type="InterPro" id="IPR003439">
    <property type="entry name" value="ABC_transporter-like_ATP-bd"/>
</dbReference>
<dbReference type="PROSITE" id="PS50893">
    <property type="entry name" value="ABC_TRANSPORTER_2"/>
    <property type="match status" value="1"/>
</dbReference>
<keyword evidence="5" id="KW-0547">Nucleotide-binding</keyword>
<feature type="transmembrane region" description="Helical" evidence="9">
    <location>
        <begin position="29"/>
        <end position="49"/>
    </location>
</feature>
<evidence type="ECO:0000256" key="5">
    <source>
        <dbReference type="ARBA" id="ARBA00022741"/>
    </source>
</evidence>
<dbReference type="AlphaFoldDB" id="C9Y8J3"/>
<protein>
    <recommendedName>
        <fullName evidence="13">ABC transporter</fullName>
    </recommendedName>
</protein>
<keyword evidence="4 9" id="KW-0812">Transmembrane</keyword>
<evidence type="ECO:0000259" key="10">
    <source>
        <dbReference type="PROSITE" id="PS50893"/>
    </source>
</evidence>
<evidence type="ECO:0000259" key="11">
    <source>
        <dbReference type="PROSITE" id="PS50929"/>
    </source>
</evidence>
<dbReference type="SUPFAM" id="SSF90123">
    <property type="entry name" value="ABC transporter transmembrane region"/>
    <property type="match status" value="1"/>
</dbReference>
<evidence type="ECO:0000256" key="9">
    <source>
        <dbReference type="SAM" id="Phobius"/>
    </source>
</evidence>
<dbReference type="PANTHER" id="PTHR43394:SF1">
    <property type="entry name" value="ATP-BINDING CASSETTE SUB-FAMILY B MEMBER 10, MITOCHONDRIAL"/>
    <property type="match status" value="1"/>
</dbReference>
<evidence type="ECO:0000256" key="6">
    <source>
        <dbReference type="ARBA" id="ARBA00022840"/>
    </source>
</evidence>
<evidence type="ECO:0000256" key="1">
    <source>
        <dbReference type="ARBA" id="ARBA00004651"/>
    </source>
</evidence>
<name>C9Y8J3_CURXX</name>
<dbReference type="Pfam" id="PF00005">
    <property type="entry name" value="ABC_tran"/>
    <property type="match status" value="1"/>
</dbReference>
<keyword evidence="7 9" id="KW-1133">Transmembrane helix</keyword>
<keyword evidence="6" id="KW-0067">ATP-binding</keyword>
<evidence type="ECO:0008006" key="13">
    <source>
        <dbReference type="Google" id="ProtNLM"/>
    </source>
</evidence>
<dbReference type="GO" id="GO:0016887">
    <property type="term" value="F:ATP hydrolysis activity"/>
    <property type="evidence" value="ECO:0007669"/>
    <property type="project" value="InterPro"/>
</dbReference>
<feature type="transmembrane region" description="Helical" evidence="9">
    <location>
        <begin position="258"/>
        <end position="281"/>
    </location>
</feature>
<feature type="transmembrane region" description="Helical" evidence="9">
    <location>
        <begin position="69"/>
        <end position="89"/>
    </location>
</feature>
<dbReference type="InterPro" id="IPR039421">
    <property type="entry name" value="Type_1_exporter"/>
</dbReference>
<accession>C9Y8J3</accession>